<dbReference type="Gene3D" id="2.60.40.3330">
    <property type="match status" value="1"/>
</dbReference>
<comment type="similarity">
    <text evidence="2">Belongs to the nematode transthyretin-like family.</text>
</comment>
<evidence type="ECO:0000256" key="1">
    <source>
        <dbReference type="ARBA" id="ARBA00004613"/>
    </source>
</evidence>
<dbReference type="GO" id="GO:0005576">
    <property type="term" value="C:extracellular region"/>
    <property type="evidence" value="ECO:0007669"/>
    <property type="project" value="UniProtKB-SubCell"/>
</dbReference>
<name>A0AAD4QTD8_9BILA</name>
<dbReference type="Pfam" id="PF01060">
    <property type="entry name" value="TTR-52"/>
    <property type="match status" value="1"/>
</dbReference>
<evidence type="ECO:0000313" key="5">
    <source>
        <dbReference type="EMBL" id="KAI1699154.1"/>
    </source>
</evidence>
<dbReference type="Proteomes" id="UP001201812">
    <property type="component" value="Unassembled WGS sequence"/>
</dbReference>
<comment type="subcellular location">
    <subcellularLocation>
        <location evidence="1">Secreted</location>
    </subcellularLocation>
</comment>
<dbReference type="InterPro" id="IPR038479">
    <property type="entry name" value="Transthyretin-like_sf"/>
</dbReference>
<evidence type="ECO:0000256" key="3">
    <source>
        <dbReference type="ARBA" id="ARBA00022525"/>
    </source>
</evidence>
<dbReference type="AlphaFoldDB" id="A0AAD4QTD8"/>
<evidence type="ECO:0000256" key="2">
    <source>
        <dbReference type="ARBA" id="ARBA00010112"/>
    </source>
</evidence>
<gene>
    <name evidence="5" type="ORF">DdX_17487</name>
</gene>
<reference evidence="5" key="1">
    <citation type="submission" date="2022-01" db="EMBL/GenBank/DDBJ databases">
        <title>Genome Sequence Resource for Two Populations of Ditylenchus destructor, the Migratory Endoparasitic Phytonematode.</title>
        <authorList>
            <person name="Zhang H."/>
            <person name="Lin R."/>
            <person name="Xie B."/>
        </authorList>
    </citation>
    <scope>NUCLEOTIDE SEQUENCE</scope>
    <source>
        <strain evidence="5">BazhouSP</strain>
    </source>
</reference>
<organism evidence="5 6">
    <name type="scientific">Ditylenchus destructor</name>
    <dbReference type="NCBI Taxonomy" id="166010"/>
    <lineage>
        <taxon>Eukaryota</taxon>
        <taxon>Metazoa</taxon>
        <taxon>Ecdysozoa</taxon>
        <taxon>Nematoda</taxon>
        <taxon>Chromadorea</taxon>
        <taxon>Rhabditida</taxon>
        <taxon>Tylenchina</taxon>
        <taxon>Tylenchomorpha</taxon>
        <taxon>Sphaerularioidea</taxon>
        <taxon>Anguinidae</taxon>
        <taxon>Anguininae</taxon>
        <taxon>Ditylenchus</taxon>
    </lineage>
</organism>
<keyword evidence="4" id="KW-0732">Signal</keyword>
<proteinExistence type="inferred from homology"/>
<keyword evidence="6" id="KW-1185">Reference proteome</keyword>
<evidence type="ECO:0000256" key="4">
    <source>
        <dbReference type="ARBA" id="ARBA00022729"/>
    </source>
</evidence>
<sequence length="111" mass="13199">MSTGIRDCCFDFRKNFQILRQRSDDDLLAETKTDTSGYFHFEEKIDADWFQTEKPYFKILHECNQGQYEGHPLRKGCYHECKLYVSWVYDVPKYMVIDLTKYCTPTGTVCP</sequence>
<accession>A0AAD4QTD8</accession>
<dbReference type="InterPro" id="IPR001534">
    <property type="entry name" value="Transthyretin-like"/>
</dbReference>
<protein>
    <submittedName>
        <fullName evidence="5">Transthyretin-like family domain-containing protein</fullName>
    </submittedName>
</protein>
<dbReference type="GO" id="GO:0009986">
    <property type="term" value="C:cell surface"/>
    <property type="evidence" value="ECO:0007669"/>
    <property type="project" value="InterPro"/>
</dbReference>
<comment type="caution">
    <text evidence="5">The sequence shown here is derived from an EMBL/GenBank/DDBJ whole genome shotgun (WGS) entry which is preliminary data.</text>
</comment>
<keyword evidence="3" id="KW-0964">Secreted</keyword>
<evidence type="ECO:0000313" key="6">
    <source>
        <dbReference type="Proteomes" id="UP001201812"/>
    </source>
</evidence>
<dbReference type="EMBL" id="JAKKPZ010000190">
    <property type="protein sequence ID" value="KAI1699154.1"/>
    <property type="molecule type" value="Genomic_DNA"/>
</dbReference>